<dbReference type="Pfam" id="PF13480">
    <property type="entry name" value="Acetyltransf_6"/>
    <property type="match status" value="1"/>
</dbReference>
<dbReference type="InterPro" id="IPR038740">
    <property type="entry name" value="BioF2-like_GNAT_dom"/>
</dbReference>
<proteinExistence type="predicted"/>
<dbReference type="Gene3D" id="3.40.630.30">
    <property type="match status" value="1"/>
</dbReference>
<name>A0A5C6ZJ94_9FLAO</name>
<dbReference type="Proteomes" id="UP000321578">
    <property type="component" value="Unassembled WGS sequence"/>
</dbReference>
<sequence length="323" mass="37513">MFTVKIYLPEQHRVWNDFAAQAKNAPFLFQRGFMDYHKDRFEDFSLMVYRNGKLVALLPANRVEATLYSHQGLTYGGLLLKETTKFRDVIFMFKSVLEFLSAQAVETLALKLLPSMYSAQPNDELNYLLFLTEAQLTRRDALSVLNMNNRPKISRNRMEGVSRGQKYNLIIREVDSFDEFWNAILTKNLQQKHAATPVHSLEEISALKKSFPKQIRQFNVYQDNQIVAGTTIFETETLAHSQYISGNEDKNTLGSLDFLHWHLIEDVFKHKAFFDFGTSNEHQGKKINEGLQYWKEGFGARTITQDFYSVNTKNHKLLDTVML</sequence>
<dbReference type="AlphaFoldDB" id="A0A5C6ZJ94"/>
<dbReference type="SUPFAM" id="SSF55729">
    <property type="entry name" value="Acyl-CoA N-acyltransferases (Nat)"/>
    <property type="match status" value="1"/>
</dbReference>
<reference evidence="2 3" key="1">
    <citation type="submission" date="2019-08" db="EMBL/GenBank/DDBJ databases">
        <title>Genomes of Subsaximicrobium wynnwilliamsii strains.</title>
        <authorList>
            <person name="Bowman J.P."/>
        </authorList>
    </citation>
    <scope>NUCLEOTIDE SEQUENCE [LARGE SCALE GENOMIC DNA]</scope>
    <source>
        <strain evidence="2 3">2-80-2</strain>
    </source>
</reference>
<feature type="domain" description="BioF2-like acetyltransferase" evidence="1">
    <location>
        <begin position="152"/>
        <end position="282"/>
    </location>
</feature>
<evidence type="ECO:0000313" key="3">
    <source>
        <dbReference type="Proteomes" id="UP000321578"/>
    </source>
</evidence>
<evidence type="ECO:0000259" key="1">
    <source>
        <dbReference type="Pfam" id="PF13480"/>
    </source>
</evidence>
<dbReference type="InterPro" id="IPR016181">
    <property type="entry name" value="Acyl_CoA_acyltransferase"/>
</dbReference>
<dbReference type="OrthoDB" id="9808687at2"/>
<dbReference type="EMBL" id="VORO01000009">
    <property type="protein sequence ID" value="TXD89117.1"/>
    <property type="molecule type" value="Genomic_DNA"/>
</dbReference>
<dbReference type="GO" id="GO:0016740">
    <property type="term" value="F:transferase activity"/>
    <property type="evidence" value="ECO:0007669"/>
    <property type="project" value="UniProtKB-KW"/>
</dbReference>
<evidence type="ECO:0000313" key="2">
    <source>
        <dbReference type="EMBL" id="TXD89117.1"/>
    </source>
</evidence>
<comment type="caution">
    <text evidence="2">The sequence shown here is derived from an EMBL/GenBank/DDBJ whole genome shotgun (WGS) entry which is preliminary data.</text>
</comment>
<keyword evidence="2" id="KW-0808">Transferase</keyword>
<accession>A0A5C6ZJ94</accession>
<gene>
    <name evidence="2" type="ORF">ESY86_10130</name>
</gene>
<protein>
    <submittedName>
        <fullName evidence="2">GNAT family N-acetyltransferase</fullName>
    </submittedName>
</protein>
<keyword evidence="3" id="KW-1185">Reference proteome</keyword>
<organism evidence="2 3">
    <name type="scientific">Subsaximicrobium wynnwilliamsii</name>
    <dbReference type="NCBI Taxonomy" id="291179"/>
    <lineage>
        <taxon>Bacteria</taxon>
        <taxon>Pseudomonadati</taxon>
        <taxon>Bacteroidota</taxon>
        <taxon>Flavobacteriia</taxon>
        <taxon>Flavobacteriales</taxon>
        <taxon>Flavobacteriaceae</taxon>
        <taxon>Subsaximicrobium</taxon>
    </lineage>
</organism>